<dbReference type="STRING" id="368408.Tpen_1133"/>
<dbReference type="AlphaFoldDB" id="A1RZA1"/>
<protein>
    <submittedName>
        <fullName evidence="1">Haloacid dehalogenase domain protein hydrolase</fullName>
    </submittedName>
</protein>
<dbReference type="RefSeq" id="WP_011752796.1">
    <property type="nucleotide sequence ID" value="NC_008698.1"/>
</dbReference>
<dbReference type="Gene3D" id="3.40.50.1000">
    <property type="entry name" value="HAD superfamily/HAD-like"/>
    <property type="match status" value="1"/>
</dbReference>
<accession>A1RZA1</accession>
<dbReference type="InterPro" id="IPR036412">
    <property type="entry name" value="HAD-like_sf"/>
</dbReference>
<dbReference type="SFLD" id="SFLDG01129">
    <property type="entry name" value="C1.5:_HAD__Beta-PGM__Phosphata"/>
    <property type="match status" value="1"/>
</dbReference>
<reference evidence="2" key="1">
    <citation type="journal article" date="2008" name="J. Bacteriol.">
        <title>Genome sequence of Thermofilum pendens reveals an exceptional loss of biosynthetic pathways without genome reduction.</title>
        <authorList>
            <person name="Anderson I."/>
            <person name="Rodriguez J."/>
            <person name="Susanti D."/>
            <person name="Porat I."/>
            <person name="Reich C."/>
            <person name="Ulrich L.E."/>
            <person name="Elkins J.G."/>
            <person name="Mavromatis K."/>
            <person name="Lykidis A."/>
            <person name="Kim E."/>
            <person name="Thompson L.S."/>
            <person name="Nolan M."/>
            <person name="Land M."/>
            <person name="Copeland A."/>
            <person name="Lapidus A."/>
            <person name="Lucas S."/>
            <person name="Detter C."/>
            <person name="Zhulin I.B."/>
            <person name="Olsen G.J."/>
            <person name="Whitman W."/>
            <person name="Mukhopadhyay B."/>
            <person name="Bristow J."/>
            <person name="Kyrpides N."/>
        </authorList>
    </citation>
    <scope>NUCLEOTIDE SEQUENCE [LARGE SCALE GENOMIC DNA]</scope>
    <source>
        <strain evidence="2">DSM 2475 / Hrk 5</strain>
    </source>
</reference>
<dbReference type="SFLD" id="SFLDS00003">
    <property type="entry name" value="Haloacid_Dehalogenase"/>
    <property type="match status" value="1"/>
</dbReference>
<gene>
    <name evidence="1" type="ordered locus">Tpen_1133</name>
</gene>
<dbReference type="Proteomes" id="UP000000641">
    <property type="component" value="Chromosome"/>
</dbReference>
<dbReference type="GO" id="GO:0006281">
    <property type="term" value="P:DNA repair"/>
    <property type="evidence" value="ECO:0007669"/>
    <property type="project" value="TreeGrafter"/>
</dbReference>
<dbReference type="OrthoDB" id="31226at2157"/>
<dbReference type="Pfam" id="PF00702">
    <property type="entry name" value="Hydrolase"/>
    <property type="match status" value="1"/>
</dbReference>
<proteinExistence type="predicted"/>
<dbReference type="PANTHER" id="PTHR43434">
    <property type="entry name" value="PHOSPHOGLYCOLATE PHOSPHATASE"/>
    <property type="match status" value="1"/>
</dbReference>
<dbReference type="SUPFAM" id="SSF56784">
    <property type="entry name" value="HAD-like"/>
    <property type="match status" value="1"/>
</dbReference>
<dbReference type="EMBL" id="CP000505">
    <property type="protein sequence ID" value="ABL78531.1"/>
    <property type="molecule type" value="Genomic_DNA"/>
</dbReference>
<evidence type="ECO:0000313" key="2">
    <source>
        <dbReference type="Proteomes" id="UP000000641"/>
    </source>
</evidence>
<dbReference type="GeneID" id="4601388"/>
<dbReference type="InterPro" id="IPR050155">
    <property type="entry name" value="HAD-like_hydrolase_sf"/>
</dbReference>
<sequence length="237" mass="26740">MSGLEKVLAEVKVFSFDVDGTLLDSYTYMRDVLQILLLYIGVPAGMLEMVTDDVYRSWYDLEKRGVFDYGKMHLFLEEFARKYAVPVRYDVKEFQDLLLEARVKGSEPYRCAVKLLSELKKRGKIVVSVSGGDGVPGMKRRRIEEGVPVKLFDKILVVPEDAPSRVEALNAVREEFGVSNEEVLHVDDRPQHAAEAYSAGFKAMVVKTGFYDPYFRLPDGVLVVDDLCAVLDALSKL</sequence>
<keyword evidence="2" id="KW-1185">Reference proteome</keyword>
<dbReference type="HOGENOM" id="CLU_1178098_0_0_2"/>
<dbReference type="InterPro" id="IPR023214">
    <property type="entry name" value="HAD_sf"/>
</dbReference>
<dbReference type="PANTHER" id="PTHR43434:SF1">
    <property type="entry name" value="PHOSPHOGLYCOLATE PHOSPHATASE"/>
    <property type="match status" value="1"/>
</dbReference>
<organism evidence="1 2">
    <name type="scientific">Thermofilum pendens (strain DSM 2475 / Hrk 5)</name>
    <dbReference type="NCBI Taxonomy" id="368408"/>
    <lineage>
        <taxon>Archaea</taxon>
        <taxon>Thermoproteota</taxon>
        <taxon>Thermoprotei</taxon>
        <taxon>Thermofilales</taxon>
        <taxon>Thermofilaceae</taxon>
        <taxon>Thermofilum</taxon>
    </lineage>
</organism>
<keyword evidence="1" id="KW-0378">Hydrolase</keyword>
<evidence type="ECO:0000313" key="1">
    <source>
        <dbReference type="EMBL" id="ABL78531.1"/>
    </source>
</evidence>
<dbReference type="eggNOG" id="arCOG02295">
    <property type="taxonomic scope" value="Archaea"/>
</dbReference>
<dbReference type="GO" id="GO:0008967">
    <property type="term" value="F:phosphoglycolate phosphatase activity"/>
    <property type="evidence" value="ECO:0007669"/>
    <property type="project" value="TreeGrafter"/>
</dbReference>
<name>A1RZA1_THEPD</name>
<dbReference type="KEGG" id="tpe:Tpen_1133"/>
<dbReference type="EnsemblBacteria" id="ABL78531">
    <property type="protein sequence ID" value="ABL78531"/>
    <property type="gene ID" value="Tpen_1133"/>
</dbReference>